<feature type="transmembrane region" description="Helical" evidence="1">
    <location>
        <begin position="34"/>
        <end position="54"/>
    </location>
</feature>
<keyword evidence="1" id="KW-0812">Transmembrane</keyword>
<organism evidence="2 3">
    <name type="scientific">Bugula neritina</name>
    <name type="common">Brown bryozoan</name>
    <name type="synonym">Sertularia neritina</name>
    <dbReference type="NCBI Taxonomy" id="10212"/>
    <lineage>
        <taxon>Eukaryota</taxon>
        <taxon>Metazoa</taxon>
        <taxon>Spiralia</taxon>
        <taxon>Lophotrochozoa</taxon>
        <taxon>Bryozoa</taxon>
        <taxon>Gymnolaemata</taxon>
        <taxon>Cheilostomatida</taxon>
        <taxon>Flustrina</taxon>
        <taxon>Buguloidea</taxon>
        <taxon>Bugulidae</taxon>
        <taxon>Bugula</taxon>
    </lineage>
</organism>
<dbReference type="EMBL" id="VXIV02001877">
    <property type="protein sequence ID" value="KAF6028940.1"/>
    <property type="molecule type" value="Genomic_DNA"/>
</dbReference>
<comment type="caution">
    <text evidence="2">The sequence shown here is derived from an EMBL/GenBank/DDBJ whole genome shotgun (WGS) entry which is preliminary data.</text>
</comment>
<evidence type="ECO:0008006" key="4">
    <source>
        <dbReference type="Google" id="ProtNLM"/>
    </source>
</evidence>
<dbReference type="Proteomes" id="UP000593567">
    <property type="component" value="Unassembled WGS sequence"/>
</dbReference>
<sequence>MAEIYVNKEQYHQTSSDCHRQVGHFRWDYNYIEFLLYLVTPIILITSAFLLVFASPSQGAAVSKENISCWFPAEFSSDWIDYGHQICLSDQAKLYEYNFSDYSIPDVYTTPQPVNLLLYQTYNVYNYFLVVLLNIF</sequence>
<reference evidence="2" key="1">
    <citation type="submission" date="2020-06" db="EMBL/GenBank/DDBJ databases">
        <title>Draft genome of Bugula neritina, a colonial animal packing powerful symbionts and potential medicines.</title>
        <authorList>
            <person name="Rayko M."/>
        </authorList>
    </citation>
    <scope>NUCLEOTIDE SEQUENCE [LARGE SCALE GENOMIC DNA]</scope>
    <source>
        <strain evidence="2">Kwan_BN1</strain>
    </source>
</reference>
<keyword evidence="1" id="KW-1133">Transmembrane helix</keyword>
<evidence type="ECO:0000313" key="3">
    <source>
        <dbReference type="Proteomes" id="UP000593567"/>
    </source>
</evidence>
<name>A0A7J7JRI3_BUGNE</name>
<evidence type="ECO:0000313" key="2">
    <source>
        <dbReference type="EMBL" id="KAF6028940.1"/>
    </source>
</evidence>
<dbReference type="AlphaFoldDB" id="A0A7J7JRI3"/>
<proteinExistence type="predicted"/>
<keyword evidence="1" id="KW-0472">Membrane</keyword>
<protein>
    <recommendedName>
        <fullName evidence="4">Innexin</fullName>
    </recommendedName>
</protein>
<evidence type="ECO:0000256" key="1">
    <source>
        <dbReference type="SAM" id="Phobius"/>
    </source>
</evidence>
<gene>
    <name evidence="2" type="ORF">EB796_012748</name>
</gene>
<accession>A0A7J7JRI3</accession>
<keyword evidence="3" id="KW-1185">Reference proteome</keyword>